<proteinExistence type="inferred from homology"/>
<keyword evidence="2" id="KW-0472">Membrane</keyword>
<dbReference type="EMBL" id="OU343031">
    <property type="protein sequence ID" value="CAG7602719.1"/>
    <property type="molecule type" value="Genomic_DNA"/>
</dbReference>
<dbReference type="GO" id="GO:0016020">
    <property type="term" value="C:membrane"/>
    <property type="evidence" value="ECO:0007669"/>
    <property type="project" value="UniProtKB-SubCell"/>
</dbReference>
<sequence length="300" mass="34279">MNRVIALIVTTFVILFIASSMIFIVDQRKYAIVFSFGEVKQIISEPGLHLKAPPPFQNVIYIDKRIQTIDNLEADRYITSEKKNLLVDLFVKWRIIDPRKFYISVRGDALLAQDRLTQVICAALNEECTKRTVSEMVSNEREIVMKAVCKKVERDALNLGIDIVDVRLRRVDLLENISESVYQRMKAERQQVANKQRSTGAAEAERIRADADKQREVVIANAYKKAQEIKGDGDAKAAAIYAHAFSRDPKFYAFYQSLEVYRRSIGKGDIVVADPNSEFFRFMKNPTGTVAVLTPQERKH</sequence>
<dbReference type="PANTHER" id="PTHR42911:SF1">
    <property type="entry name" value="MODULATOR OF FTSH PROTEASE HFLC"/>
    <property type="match status" value="1"/>
</dbReference>
<evidence type="ECO:0000256" key="2">
    <source>
        <dbReference type="ARBA" id="ARBA00023136"/>
    </source>
</evidence>
<evidence type="ECO:0000256" key="3">
    <source>
        <dbReference type="PIRNR" id="PIRNR005651"/>
    </source>
</evidence>
<evidence type="ECO:0000313" key="5">
    <source>
        <dbReference type="EMBL" id="CAG7602719.1"/>
    </source>
</evidence>
<dbReference type="Pfam" id="PF01145">
    <property type="entry name" value="Band_7"/>
    <property type="match status" value="1"/>
</dbReference>
<dbReference type="Proteomes" id="UP000693996">
    <property type="component" value="Chromosome"/>
</dbReference>
<evidence type="ECO:0000313" key="6">
    <source>
        <dbReference type="Proteomes" id="UP000693996"/>
    </source>
</evidence>
<name>A0A916NFS4_9BURK</name>
<evidence type="ECO:0000259" key="4">
    <source>
        <dbReference type="SMART" id="SM00244"/>
    </source>
</evidence>
<dbReference type="AlphaFoldDB" id="A0A916NFS4"/>
<accession>A0A916NFS4</accession>
<evidence type="ECO:0000256" key="1">
    <source>
        <dbReference type="ARBA" id="ARBA00004370"/>
    </source>
</evidence>
<dbReference type="CDD" id="cd03405">
    <property type="entry name" value="SPFH_HflC"/>
    <property type="match status" value="1"/>
</dbReference>
<reference evidence="5" key="1">
    <citation type="submission" date="2021-06" db="EMBL/GenBank/DDBJ databases">
        <authorList>
            <person name="Szabo G."/>
        </authorList>
    </citation>
    <scope>NUCLEOTIDE SEQUENCE</scope>
    <source>
        <strain evidence="5">MYVALT</strain>
    </source>
</reference>
<comment type="function">
    <text evidence="3">HflC and HflK could regulate a protease.</text>
</comment>
<comment type="similarity">
    <text evidence="3">Belongs to the band 7/mec-2 family. HflC subfamily.</text>
</comment>
<dbReference type="PANTHER" id="PTHR42911">
    <property type="entry name" value="MODULATOR OF FTSH PROTEASE HFLC"/>
    <property type="match status" value="1"/>
</dbReference>
<keyword evidence="6" id="KW-1185">Reference proteome</keyword>
<dbReference type="NCBIfam" id="TIGR01932">
    <property type="entry name" value="hflC"/>
    <property type="match status" value="1"/>
</dbReference>
<dbReference type="RefSeq" id="WP_216797102.1">
    <property type="nucleotide sequence ID" value="NZ_OU343031.1"/>
</dbReference>
<dbReference type="SMART" id="SM00244">
    <property type="entry name" value="PHB"/>
    <property type="match status" value="1"/>
</dbReference>
<dbReference type="InterPro" id="IPR010200">
    <property type="entry name" value="HflC"/>
</dbReference>
<gene>
    <name evidence="5" type="primary">hflC</name>
    <name evidence="5" type="ORF">MYVALT_F_03680</name>
</gene>
<protein>
    <recommendedName>
        <fullName evidence="3">Protein HflC</fullName>
    </recommendedName>
</protein>
<dbReference type="InterPro" id="IPR001107">
    <property type="entry name" value="Band_7"/>
</dbReference>
<feature type="domain" description="Band 7" evidence="4">
    <location>
        <begin position="20"/>
        <end position="185"/>
    </location>
</feature>
<dbReference type="KEGG" id="vtr:MYVALT_F_03680"/>
<dbReference type="PIRSF" id="PIRSF005651">
    <property type="entry name" value="HflC"/>
    <property type="match status" value="1"/>
</dbReference>
<organism evidence="5 6">
    <name type="scientific">Candidatus Vallotiella hemipterorum</name>
    <dbReference type="NCBI Taxonomy" id="1177213"/>
    <lineage>
        <taxon>Bacteria</taxon>
        <taxon>Pseudomonadati</taxon>
        <taxon>Pseudomonadota</taxon>
        <taxon>Betaproteobacteria</taxon>
        <taxon>Burkholderiales</taxon>
        <taxon>Burkholderiaceae</taxon>
        <taxon>Candidatus Vallotiella</taxon>
    </lineage>
</organism>
<comment type="subcellular location">
    <subcellularLocation>
        <location evidence="1">Membrane</location>
    </subcellularLocation>
</comment>